<organism evidence="2 3">
    <name type="scientific">Haloprofundus marisrubri</name>
    <dbReference type="NCBI Taxonomy" id="1514971"/>
    <lineage>
        <taxon>Archaea</taxon>
        <taxon>Methanobacteriati</taxon>
        <taxon>Methanobacteriota</taxon>
        <taxon>Stenosarchaea group</taxon>
        <taxon>Halobacteria</taxon>
        <taxon>Halobacteriales</taxon>
        <taxon>Haloferacaceae</taxon>
        <taxon>Haloprofundus</taxon>
    </lineage>
</organism>
<reference evidence="2 3" key="1">
    <citation type="submission" date="2015-12" db="EMBL/GenBank/DDBJ databases">
        <title>Haloprofundus marisrubri gen. nov., sp. nov., an extremely halophilic archaeon isolated from the Discovery deep brine-seawater interface in the Red Sea.</title>
        <authorList>
            <person name="Zhang G."/>
            <person name="Stingl U."/>
            <person name="Rashid M."/>
        </authorList>
    </citation>
    <scope>NUCLEOTIDE SEQUENCE [LARGE SCALE GENOMIC DNA]</scope>
    <source>
        <strain evidence="2 3">SB9</strain>
    </source>
</reference>
<dbReference type="EMBL" id="LOPU01000016">
    <property type="protein sequence ID" value="KTG11006.1"/>
    <property type="molecule type" value="Genomic_DNA"/>
</dbReference>
<proteinExistence type="predicted"/>
<accession>A0A0W1RBE7</accession>
<comment type="caution">
    <text evidence="2">The sequence shown here is derived from an EMBL/GenBank/DDBJ whole genome shotgun (WGS) entry which is preliminary data.</text>
</comment>
<dbReference type="Proteomes" id="UP000054387">
    <property type="component" value="Unassembled WGS sequence"/>
</dbReference>
<protein>
    <recommendedName>
        <fullName evidence="1">Methyltransferase type 11 domain-containing protein</fullName>
    </recommendedName>
</protein>
<dbReference type="PANTHER" id="PTHR43591">
    <property type="entry name" value="METHYLTRANSFERASE"/>
    <property type="match status" value="1"/>
</dbReference>
<evidence type="ECO:0000313" key="3">
    <source>
        <dbReference type="Proteomes" id="UP000054387"/>
    </source>
</evidence>
<dbReference type="RefSeq" id="WP_058580805.1">
    <property type="nucleotide sequence ID" value="NZ_LOPU01000016.1"/>
</dbReference>
<dbReference type="CDD" id="cd02440">
    <property type="entry name" value="AdoMet_MTases"/>
    <property type="match status" value="1"/>
</dbReference>
<dbReference type="AlphaFoldDB" id="A0A0W1RBE7"/>
<evidence type="ECO:0000259" key="1">
    <source>
        <dbReference type="Pfam" id="PF08241"/>
    </source>
</evidence>
<name>A0A0W1RBE7_9EURY</name>
<dbReference type="InterPro" id="IPR013216">
    <property type="entry name" value="Methyltransf_11"/>
</dbReference>
<keyword evidence="3" id="KW-1185">Reference proteome</keyword>
<feature type="domain" description="Methyltransferase type 11" evidence="1">
    <location>
        <begin position="109"/>
        <end position="217"/>
    </location>
</feature>
<dbReference type="STRING" id="1514971.AUR64_07515"/>
<dbReference type="OrthoDB" id="376537at2157"/>
<gene>
    <name evidence="2" type="ORF">AUR64_07515</name>
</gene>
<sequence>MWSPELEFVCEHCGSALRYRQQSRNGQCHADWKVDDDGIVRLLGDGNVTEAMDALVEALCADGMTPFKRAEKFESELQQLYPEFEYESWLNPDQADWVRIEPLAGKTVLELGSRYGALTRSLTRRADHVVAVDTNLDGLKFSAAMNAPADIDNLTLVHGDATDLPLGDDQFDVVVLNGVLKHVGSGDGSDADADGTDAQRTLLRQVRRWLRPDGRLLLSEWNKLYPLRLASTVVPTAVEKRLFGGDDRQHPSASARLHSERGYVGLLERAGFRNVTVSYAVPDRRSPAFIFSDDRLLAAFLKRKLVSLGSCLHGAVSPQVLSRVPLPPGTRRLLGALTPAFKITADAA</sequence>
<dbReference type="Pfam" id="PF08241">
    <property type="entry name" value="Methyltransf_11"/>
    <property type="match status" value="1"/>
</dbReference>
<dbReference type="GO" id="GO:0008757">
    <property type="term" value="F:S-adenosylmethionine-dependent methyltransferase activity"/>
    <property type="evidence" value="ECO:0007669"/>
    <property type="project" value="InterPro"/>
</dbReference>
<dbReference type="SUPFAM" id="SSF53335">
    <property type="entry name" value="S-adenosyl-L-methionine-dependent methyltransferases"/>
    <property type="match status" value="1"/>
</dbReference>
<dbReference type="Gene3D" id="3.40.50.150">
    <property type="entry name" value="Vaccinia Virus protein VP39"/>
    <property type="match status" value="1"/>
</dbReference>
<dbReference type="InterPro" id="IPR029063">
    <property type="entry name" value="SAM-dependent_MTases_sf"/>
</dbReference>
<dbReference type="PANTHER" id="PTHR43591:SF109">
    <property type="entry name" value="METHYLTRANSFERASE TYPE 11 DOMAIN-CONTAINING PROTEIN"/>
    <property type="match status" value="1"/>
</dbReference>
<evidence type="ECO:0000313" key="2">
    <source>
        <dbReference type="EMBL" id="KTG11006.1"/>
    </source>
</evidence>